<evidence type="ECO:0000313" key="2">
    <source>
        <dbReference type="Proteomes" id="UP000267096"/>
    </source>
</evidence>
<dbReference type="AlphaFoldDB" id="A0A0M3KH88"/>
<accession>A0A0M3KH88</accession>
<dbReference type="PANTHER" id="PTHR14296">
    <property type="entry name" value="REMODELING AND SPACING FACTOR 1"/>
    <property type="match status" value="1"/>
</dbReference>
<evidence type="ECO:0000313" key="1">
    <source>
        <dbReference type="EMBL" id="VDK71715.1"/>
    </source>
</evidence>
<dbReference type="OrthoDB" id="10055895at2759"/>
<reference evidence="3" key="1">
    <citation type="submission" date="2017-02" db="UniProtKB">
        <authorList>
            <consortium name="WormBaseParasite"/>
        </authorList>
    </citation>
    <scope>IDENTIFICATION</scope>
</reference>
<dbReference type="GO" id="GO:0045892">
    <property type="term" value="P:negative regulation of DNA-templated transcription"/>
    <property type="evidence" value="ECO:0007669"/>
    <property type="project" value="TreeGrafter"/>
</dbReference>
<name>A0A0M3KH88_ANISI</name>
<dbReference type="Proteomes" id="UP000267096">
    <property type="component" value="Unassembled WGS sequence"/>
</dbReference>
<protein>
    <submittedName>
        <fullName evidence="3">Remodeling and spacing factor 1 (inferred by orthology to a human protein)</fullName>
    </submittedName>
</protein>
<dbReference type="GO" id="GO:0042393">
    <property type="term" value="F:histone binding"/>
    <property type="evidence" value="ECO:0007669"/>
    <property type="project" value="TreeGrafter"/>
</dbReference>
<sequence>MDIKNEENADVKPDAIVVVKQEEQHPVDITVKEEKECIEKCNGETSDDVKPDENGRMECEIDMKESDDYDELNELISDEVKNGQDSANADKKLETLQIAIKQLYNDPSFAVVCSFFNKFACFLGIKPQNFNKLERLLTSFHETGRVDRELIDLHLTLLRKLNYKSARVNGWERYLLKYCSLNQSLESEYLNIERYGYLHSSINTKLAVLKTLCENQFDYNIKFKDSVS</sequence>
<dbReference type="GO" id="GO:0031213">
    <property type="term" value="C:RSF complex"/>
    <property type="evidence" value="ECO:0007669"/>
    <property type="project" value="InterPro"/>
</dbReference>
<proteinExistence type="predicted"/>
<gene>
    <name evidence="1" type="ORF">ASIM_LOCUS19738</name>
</gene>
<dbReference type="WBParaSite" id="ASIM_0002035301-mRNA-1">
    <property type="protein sequence ID" value="ASIM_0002035301-mRNA-1"/>
    <property type="gene ID" value="ASIM_0002035301"/>
</dbReference>
<dbReference type="EMBL" id="UYRR01037844">
    <property type="protein sequence ID" value="VDK71715.1"/>
    <property type="molecule type" value="Genomic_DNA"/>
</dbReference>
<organism evidence="3">
    <name type="scientific">Anisakis simplex</name>
    <name type="common">Herring worm</name>
    <dbReference type="NCBI Taxonomy" id="6269"/>
    <lineage>
        <taxon>Eukaryota</taxon>
        <taxon>Metazoa</taxon>
        <taxon>Ecdysozoa</taxon>
        <taxon>Nematoda</taxon>
        <taxon>Chromadorea</taxon>
        <taxon>Rhabditida</taxon>
        <taxon>Spirurina</taxon>
        <taxon>Ascaridomorpha</taxon>
        <taxon>Ascaridoidea</taxon>
        <taxon>Anisakidae</taxon>
        <taxon>Anisakis</taxon>
        <taxon>Anisakis simplex complex</taxon>
    </lineage>
</organism>
<dbReference type="InterPro" id="IPR028938">
    <property type="entry name" value="Rsf1-like"/>
</dbReference>
<reference evidence="1 2" key="2">
    <citation type="submission" date="2018-11" db="EMBL/GenBank/DDBJ databases">
        <authorList>
            <consortium name="Pathogen Informatics"/>
        </authorList>
    </citation>
    <scope>NUCLEOTIDE SEQUENCE [LARGE SCALE GENOMIC DNA]</scope>
</reference>
<keyword evidence="2" id="KW-1185">Reference proteome</keyword>
<dbReference type="PANTHER" id="PTHR14296:SF16">
    <property type="entry name" value="REMODELING AND SPACING FACTOR 1"/>
    <property type="match status" value="1"/>
</dbReference>
<evidence type="ECO:0000313" key="3">
    <source>
        <dbReference type="WBParaSite" id="ASIM_0002035301-mRNA-1"/>
    </source>
</evidence>